<protein>
    <submittedName>
        <fullName evidence="2">Uncharacterized protein</fullName>
    </submittedName>
</protein>
<feature type="region of interest" description="Disordered" evidence="1">
    <location>
        <begin position="263"/>
        <end position="303"/>
    </location>
</feature>
<evidence type="ECO:0000256" key="1">
    <source>
        <dbReference type="SAM" id="MobiDB-lite"/>
    </source>
</evidence>
<proteinExistence type="predicted"/>
<accession>A0A2J6PLL9</accession>
<organism evidence="2 3">
    <name type="scientific">Hyaloscypha hepaticicola</name>
    <dbReference type="NCBI Taxonomy" id="2082293"/>
    <lineage>
        <taxon>Eukaryota</taxon>
        <taxon>Fungi</taxon>
        <taxon>Dikarya</taxon>
        <taxon>Ascomycota</taxon>
        <taxon>Pezizomycotina</taxon>
        <taxon>Leotiomycetes</taxon>
        <taxon>Helotiales</taxon>
        <taxon>Hyaloscyphaceae</taxon>
        <taxon>Hyaloscypha</taxon>
    </lineage>
</organism>
<dbReference type="AlphaFoldDB" id="A0A2J6PLL9"/>
<reference evidence="2 3" key="1">
    <citation type="submission" date="2016-05" db="EMBL/GenBank/DDBJ databases">
        <title>A degradative enzymes factory behind the ericoid mycorrhizal symbiosis.</title>
        <authorList>
            <consortium name="DOE Joint Genome Institute"/>
            <person name="Martino E."/>
            <person name="Morin E."/>
            <person name="Grelet G."/>
            <person name="Kuo A."/>
            <person name="Kohler A."/>
            <person name="Daghino S."/>
            <person name="Barry K."/>
            <person name="Choi C."/>
            <person name="Cichocki N."/>
            <person name="Clum A."/>
            <person name="Copeland A."/>
            <person name="Hainaut M."/>
            <person name="Haridas S."/>
            <person name="Labutti K."/>
            <person name="Lindquist E."/>
            <person name="Lipzen A."/>
            <person name="Khouja H.-R."/>
            <person name="Murat C."/>
            <person name="Ohm R."/>
            <person name="Olson A."/>
            <person name="Spatafora J."/>
            <person name="Veneault-Fourrey C."/>
            <person name="Henrissat B."/>
            <person name="Grigoriev I."/>
            <person name="Martin F."/>
            <person name="Perotto S."/>
        </authorList>
    </citation>
    <scope>NUCLEOTIDE SEQUENCE [LARGE SCALE GENOMIC DNA]</scope>
    <source>
        <strain evidence="2 3">UAMH 7357</strain>
    </source>
</reference>
<dbReference type="Proteomes" id="UP000235672">
    <property type="component" value="Unassembled WGS sequence"/>
</dbReference>
<evidence type="ECO:0000313" key="2">
    <source>
        <dbReference type="EMBL" id="PMD14913.1"/>
    </source>
</evidence>
<keyword evidence="3" id="KW-1185">Reference proteome</keyword>
<sequence length="303" mass="33571">MGKLYPGGGFLGGWGTGTPTLGNGVSITGFPAPVNALVRLNEADQIKRHNFKSYITVGVSNVMGHVGSLPCGQRPTARPGRHVEHGESGGGSDKFFKKQKIAERQRYLASLPKGGDPLNFPYYCWIYCAAKINSRAAFNFACIAEAIRGLQGPYNNKGNTADPGLPQNPLVYLEEYQFYIVQRWMNTLQEWDLHLRSNTSNYKKCSLEWENFHAPLLNIDSSLERLDKEVFVDGPADGGSLHGIDGKLRECVEEMMAAPEERLLSADSKETLLRRRQGPNIKTKDDEPKGERLNASRDVTSPN</sequence>
<evidence type="ECO:0000313" key="3">
    <source>
        <dbReference type="Proteomes" id="UP000235672"/>
    </source>
</evidence>
<dbReference type="EMBL" id="KZ613518">
    <property type="protein sequence ID" value="PMD14913.1"/>
    <property type="molecule type" value="Genomic_DNA"/>
</dbReference>
<gene>
    <name evidence="2" type="ORF">NA56DRAFT_710596</name>
</gene>
<feature type="region of interest" description="Disordered" evidence="1">
    <location>
        <begin position="73"/>
        <end position="95"/>
    </location>
</feature>
<name>A0A2J6PLL9_9HELO</name>
<feature type="compositionally biased region" description="Basic and acidic residues" evidence="1">
    <location>
        <begin position="282"/>
        <end position="295"/>
    </location>
</feature>
<feature type="compositionally biased region" description="Basic and acidic residues" evidence="1">
    <location>
        <begin position="263"/>
        <end position="273"/>
    </location>
</feature>